<dbReference type="SUPFAM" id="SSF52540">
    <property type="entry name" value="P-loop containing nucleoside triphosphate hydrolases"/>
    <property type="match status" value="1"/>
</dbReference>
<evidence type="ECO:0000256" key="8">
    <source>
        <dbReference type="SAM" id="Phobius"/>
    </source>
</evidence>
<dbReference type="InterPro" id="IPR027417">
    <property type="entry name" value="P-loop_NTPase"/>
</dbReference>
<feature type="domain" description="ABC transporter" evidence="9">
    <location>
        <begin position="268"/>
        <end position="505"/>
    </location>
</feature>
<dbReference type="EC" id="3.6.3.-" evidence="10"/>
<dbReference type="PANTHER" id="PTHR48041:SF139">
    <property type="entry name" value="PROTEIN SCARLET"/>
    <property type="match status" value="1"/>
</dbReference>
<evidence type="ECO:0000259" key="9">
    <source>
        <dbReference type="PROSITE" id="PS50893"/>
    </source>
</evidence>
<feature type="transmembrane region" description="Helical" evidence="8">
    <location>
        <begin position="651"/>
        <end position="674"/>
    </location>
</feature>
<evidence type="ECO:0000256" key="5">
    <source>
        <dbReference type="ARBA" id="ARBA00022989"/>
    </source>
</evidence>
<feature type="compositionally biased region" description="Pro residues" evidence="7">
    <location>
        <begin position="193"/>
        <end position="210"/>
    </location>
</feature>
<keyword evidence="10" id="KW-0378">Hydrolase</keyword>
<dbReference type="SUPFAM" id="SSF49879">
    <property type="entry name" value="SMAD/FHA domain"/>
    <property type="match status" value="1"/>
</dbReference>
<dbReference type="InterPro" id="IPR013525">
    <property type="entry name" value="ABC2_TM"/>
</dbReference>
<feature type="transmembrane region" description="Helical" evidence="8">
    <location>
        <begin position="790"/>
        <end position="811"/>
    </location>
</feature>
<protein>
    <submittedName>
        <fullName evidence="10">ABC transporter ATP-binding/permease protein</fullName>
        <ecNumber evidence="10">3.6.3.-</ecNumber>
    </submittedName>
</protein>
<dbReference type="Gene3D" id="3.40.50.300">
    <property type="entry name" value="P-loop containing nucleotide triphosphate hydrolases"/>
    <property type="match status" value="1"/>
</dbReference>
<sequence length="823" mass="86543">MTKGGGRILIPNAPPLTVWFGSMRYVFAPGRDVLAGPGEHCDIRLDHPGPGGRPAPDVVLRFQGTHWVAMDGSGNGIFVDGTRLSAVDICDGQTIAIGDPRRGPRLTFQLAAPAAALTPSADPPQAHRPMPPPTGQWRKPVKPTEQATQRMPAKSITHPEPAQALAQRIVAESATQRIPAAPTFGRTTKPIRLTPPGPPPAPEAGHPPPADQSAPAGEQPAPAAEQPEGRGLVERMTDATRKLLALRSDAGSAEEGPATSRLPLKPGARTVGVAAYRLGLTVDGRELLSDISFTARAGSLIAVVGPSENRTTALIELFAGLRPLGSGVLTVDGHDVQAEPEWTRSRIGVVPREDAVPGCLTVERALGYAAELRLLPDTPAATRDRVVDHVLDELELTPHRKTRVAKLAPEVRRCASMATELVSRPSLLVVDEPSAGLDPAQESHVMAMLRRQADLGCVVVVATTSLAHLNLCDQVLLLTPAGTLAFAGPPVQLKPALGTTDWSEVFAQVDADPGGAHQAFLNRQQASGSLPPAPPAVAATGRPPAELTADQQLGLAIRRQVRLFIARRVSFLCMLLLPLVLGGLTLLIPGDSGFDRAGRSAPNPHEATEILAAMNLAAVLMGILLTIGDLVGERRVLRREQSVGLSTPAYLVAKITVFGLVAAIQAGILTAIVVAGKGPPVHEAVLLRNATVELYVSVAATAVVSAIIGLALSTLGRSQREVLPLALPVILASALFGGGLLPLVGTWGFDQISWLIPAHWGFAAAASTVDLRRVDPLAAHNGVWTHYTGWWAFDMAMLVSFGALWAGFVLFRLRPPGHGMSAG</sequence>
<dbReference type="Pfam" id="PF01061">
    <property type="entry name" value="ABC2_membrane"/>
    <property type="match status" value="1"/>
</dbReference>
<dbReference type="InterPro" id="IPR000253">
    <property type="entry name" value="FHA_dom"/>
</dbReference>
<evidence type="ECO:0000256" key="4">
    <source>
        <dbReference type="ARBA" id="ARBA00022692"/>
    </source>
</evidence>
<keyword evidence="3" id="KW-0597">Phosphoprotein</keyword>
<feature type="region of interest" description="Disordered" evidence="7">
    <location>
        <begin position="175"/>
        <end position="232"/>
    </location>
</feature>
<dbReference type="InterPro" id="IPR050352">
    <property type="entry name" value="ABCG_transporters"/>
</dbReference>
<feature type="transmembrane region" description="Helical" evidence="8">
    <location>
        <begin position="722"/>
        <end position="744"/>
    </location>
</feature>
<dbReference type="Pfam" id="PF00005">
    <property type="entry name" value="ABC_tran"/>
    <property type="match status" value="1"/>
</dbReference>
<dbReference type="EMBL" id="UPHQ01000177">
    <property type="protein sequence ID" value="VBA41254.1"/>
    <property type="molecule type" value="Genomic_DNA"/>
</dbReference>
<name>A0A498Q8T6_9MYCO</name>
<feature type="transmembrane region" description="Helical" evidence="8">
    <location>
        <begin position="610"/>
        <end position="631"/>
    </location>
</feature>
<feature type="compositionally biased region" description="Low complexity" evidence="7">
    <location>
        <begin position="214"/>
        <end position="226"/>
    </location>
</feature>
<evidence type="ECO:0000256" key="1">
    <source>
        <dbReference type="ARBA" id="ARBA00004141"/>
    </source>
</evidence>
<keyword evidence="4 8" id="KW-0812">Transmembrane</keyword>
<dbReference type="GO" id="GO:0005524">
    <property type="term" value="F:ATP binding"/>
    <property type="evidence" value="ECO:0007669"/>
    <property type="project" value="UniProtKB-KW"/>
</dbReference>
<keyword evidence="10" id="KW-0547">Nucleotide-binding</keyword>
<dbReference type="PROSITE" id="PS50893">
    <property type="entry name" value="ABC_TRANSPORTER_2"/>
    <property type="match status" value="1"/>
</dbReference>
<evidence type="ECO:0000256" key="2">
    <source>
        <dbReference type="ARBA" id="ARBA00022448"/>
    </source>
</evidence>
<evidence type="ECO:0000313" key="10">
    <source>
        <dbReference type="EMBL" id="VBA41254.1"/>
    </source>
</evidence>
<keyword evidence="11" id="KW-1185">Reference proteome</keyword>
<dbReference type="Gene3D" id="2.60.200.20">
    <property type="match status" value="1"/>
</dbReference>
<feature type="transmembrane region" description="Helical" evidence="8">
    <location>
        <begin position="569"/>
        <end position="590"/>
    </location>
</feature>
<dbReference type="InterPro" id="IPR003439">
    <property type="entry name" value="ABC_transporter-like_ATP-bd"/>
</dbReference>
<proteinExistence type="predicted"/>
<keyword evidence="5 8" id="KW-1133">Transmembrane helix</keyword>
<dbReference type="GO" id="GO:0140359">
    <property type="term" value="F:ABC-type transporter activity"/>
    <property type="evidence" value="ECO:0007669"/>
    <property type="project" value="InterPro"/>
</dbReference>
<reference evidence="10 11" key="1">
    <citation type="submission" date="2018-09" db="EMBL/GenBank/DDBJ databases">
        <authorList>
            <person name="Tagini F."/>
        </authorList>
    </citation>
    <scope>NUCLEOTIDE SEQUENCE [LARGE SCALE GENOMIC DNA]</scope>
    <source>
        <strain evidence="10 11">MK13</strain>
    </source>
</reference>
<evidence type="ECO:0000313" key="11">
    <source>
        <dbReference type="Proteomes" id="UP000267289"/>
    </source>
</evidence>
<evidence type="ECO:0000256" key="3">
    <source>
        <dbReference type="ARBA" id="ARBA00022553"/>
    </source>
</evidence>
<comment type="subcellular location">
    <subcellularLocation>
        <location evidence="1">Membrane</location>
        <topology evidence="1">Multi-pass membrane protein</topology>
    </subcellularLocation>
</comment>
<dbReference type="InterPro" id="IPR008984">
    <property type="entry name" value="SMAD_FHA_dom_sf"/>
</dbReference>
<evidence type="ECO:0000256" key="6">
    <source>
        <dbReference type="ARBA" id="ARBA00023136"/>
    </source>
</evidence>
<dbReference type="Pfam" id="PF00498">
    <property type="entry name" value="FHA"/>
    <property type="match status" value="1"/>
</dbReference>
<organism evidence="10 11">
    <name type="scientific">Mycobacterium innocens</name>
    <dbReference type="NCBI Taxonomy" id="2341083"/>
    <lineage>
        <taxon>Bacteria</taxon>
        <taxon>Bacillati</taxon>
        <taxon>Actinomycetota</taxon>
        <taxon>Actinomycetes</taxon>
        <taxon>Mycobacteriales</taxon>
        <taxon>Mycobacteriaceae</taxon>
        <taxon>Mycobacterium</taxon>
    </lineage>
</organism>
<gene>
    <name evidence="10" type="ORF">LAUMK13_03466</name>
</gene>
<feature type="transmembrane region" description="Helical" evidence="8">
    <location>
        <begin position="694"/>
        <end position="715"/>
    </location>
</feature>
<dbReference type="AlphaFoldDB" id="A0A498Q8T6"/>
<dbReference type="PANTHER" id="PTHR48041">
    <property type="entry name" value="ABC TRANSPORTER G FAMILY MEMBER 28"/>
    <property type="match status" value="1"/>
</dbReference>
<keyword evidence="2" id="KW-0813">Transport</keyword>
<dbReference type="Proteomes" id="UP000267289">
    <property type="component" value="Unassembled WGS sequence"/>
</dbReference>
<evidence type="ECO:0000256" key="7">
    <source>
        <dbReference type="SAM" id="MobiDB-lite"/>
    </source>
</evidence>
<feature type="region of interest" description="Disordered" evidence="7">
    <location>
        <begin position="116"/>
        <end position="163"/>
    </location>
</feature>
<keyword evidence="10" id="KW-0067">ATP-binding</keyword>
<dbReference type="GO" id="GO:0016020">
    <property type="term" value="C:membrane"/>
    <property type="evidence" value="ECO:0007669"/>
    <property type="project" value="UniProtKB-SubCell"/>
</dbReference>
<dbReference type="GO" id="GO:0016887">
    <property type="term" value="F:ATP hydrolysis activity"/>
    <property type="evidence" value="ECO:0007669"/>
    <property type="project" value="InterPro"/>
</dbReference>
<keyword evidence="6 8" id="KW-0472">Membrane</keyword>
<accession>A0A498Q8T6</accession>